<gene>
    <name evidence="3" type="ORF">M6B38_399020</name>
    <name evidence="2" type="ORF">M6B38_415945</name>
</gene>
<reference evidence="3" key="1">
    <citation type="journal article" date="2023" name="GigaByte">
        <title>Genome assembly of the bearded iris, Iris pallida Lam.</title>
        <authorList>
            <person name="Bruccoleri R.E."/>
            <person name="Oakeley E.J."/>
            <person name="Faust A.M.E."/>
            <person name="Altorfer M."/>
            <person name="Dessus-Babus S."/>
            <person name="Burckhardt D."/>
            <person name="Oertli M."/>
            <person name="Naumann U."/>
            <person name="Petersen F."/>
            <person name="Wong J."/>
        </authorList>
    </citation>
    <scope>NUCLEOTIDE SEQUENCE</scope>
    <source>
        <strain evidence="3">GSM-AAB239-AS_SAM_17_03QT</strain>
    </source>
</reference>
<evidence type="ECO:0000256" key="1">
    <source>
        <dbReference type="SAM" id="Phobius"/>
    </source>
</evidence>
<dbReference type="AlphaFoldDB" id="A0AAX6FUD5"/>
<keyword evidence="1" id="KW-1133">Transmembrane helix</keyword>
<feature type="transmembrane region" description="Helical" evidence="1">
    <location>
        <begin position="6"/>
        <end position="24"/>
    </location>
</feature>
<evidence type="ECO:0000313" key="4">
    <source>
        <dbReference type="Proteomes" id="UP001140949"/>
    </source>
</evidence>
<protein>
    <submittedName>
        <fullName evidence="3">Uncharacterized protein</fullName>
    </submittedName>
</protein>
<proteinExistence type="predicted"/>
<evidence type="ECO:0000313" key="2">
    <source>
        <dbReference type="EMBL" id="KAJ6816817.1"/>
    </source>
</evidence>
<accession>A0AAX6FUD5</accession>
<organism evidence="3 4">
    <name type="scientific">Iris pallida</name>
    <name type="common">Sweet iris</name>
    <dbReference type="NCBI Taxonomy" id="29817"/>
    <lineage>
        <taxon>Eukaryota</taxon>
        <taxon>Viridiplantae</taxon>
        <taxon>Streptophyta</taxon>
        <taxon>Embryophyta</taxon>
        <taxon>Tracheophyta</taxon>
        <taxon>Spermatophyta</taxon>
        <taxon>Magnoliopsida</taxon>
        <taxon>Liliopsida</taxon>
        <taxon>Asparagales</taxon>
        <taxon>Iridaceae</taxon>
        <taxon>Iridoideae</taxon>
        <taxon>Irideae</taxon>
        <taxon>Iris</taxon>
    </lineage>
</organism>
<evidence type="ECO:0000313" key="3">
    <source>
        <dbReference type="EMBL" id="KAJ6820039.1"/>
    </source>
</evidence>
<dbReference type="Proteomes" id="UP001140949">
    <property type="component" value="Unassembled WGS sequence"/>
</dbReference>
<reference evidence="3" key="2">
    <citation type="submission" date="2023-04" db="EMBL/GenBank/DDBJ databases">
        <authorList>
            <person name="Bruccoleri R.E."/>
            <person name="Oakeley E.J."/>
            <person name="Faust A.-M."/>
            <person name="Dessus-Babus S."/>
            <person name="Altorfer M."/>
            <person name="Burckhardt D."/>
            <person name="Oertli M."/>
            <person name="Naumann U."/>
            <person name="Petersen F."/>
            <person name="Wong J."/>
        </authorList>
    </citation>
    <scope>NUCLEOTIDE SEQUENCE</scope>
    <source>
        <strain evidence="3">GSM-AAB239-AS_SAM_17_03QT</strain>
        <tissue evidence="3">Leaf</tissue>
    </source>
</reference>
<keyword evidence="1" id="KW-0812">Transmembrane</keyword>
<comment type="caution">
    <text evidence="3">The sequence shown here is derived from an EMBL/GenBank/DDBJ whole genome shotgun (WGS) entry which is preliminary data.</text>
</comment>
<dbReference type="EMBL" id="JANAVB010025800">
    <property type="protein sequence ID" value="KAJ6820039.1"/>
    <property type="molecule type" value="Genomic_DNA"/>
</dbReference>
<keyword evidence="1" id="KW-0472">Membrane</keyword>
<dbReference type="EMBL" id="JANAVB010028196">
    <property type="protein sequence ID" value="KAJ6816817.1"/>
    <property type="molecule type" value="Genomic_DNA"/>
</dbReference>
<sequence length="40" mass="4838">MIIYIWWNFHITTVIMIVSKWLLLKHCMVESADRRYAGPT</sequence>
<name>A0AAX6FUD5_IRIPA</name>
<keyword evidence="4" id="KW-1185">Reference proteome</keyword>